<reference evidence="2" key="1">
    <citation type="submission" date="2022-07" db="EMBL/GenBank/DDBJ databases">
        <title>Characterization of the Novel Bacterium Alteromonas immobilis LMIT006 and Alteromonas gregis LMIT007.</title>
        <authorList>
            <person name="Lin X."/>
        </authorList>
    </citation>
    <scope>NUCLEOTIDE SEQUENCE</scope>
    <source>
        <strain evidence="2">LMIT007</strain>
    </source>
</reference>
<dbReference type="EMBL" id="JANATA010000010">
    <property type="protein sequence ID" value="MCP3428691.1"/>
    <property type="molecule type" value="Genomic_DNA"/>
</dbReference>
<accession>A0AA41X377</accession>
<feature type="signal peptide" evidence="1">
    <location>
        <begin position="1"/>
        <end position="26"/>
    </location>
</feature>
<dbReference type="Proteomes" id="UP001165413">
    <property type="component" value="Unassembled WGS sequence"/>
</dbReference>
<dbReference type="RefSeq" id="WP_254100212.1">
    <property type="nucleotide sequence ID" value="NZ_JANATA010000010.1"/>
</dbReference>
<feature type="chain" id="PRO_5041207578" evidence="1">
    <location>
        <begin position="27"/>
        <end position="153"/>
    </location>
</feature>
<evidence type="ECO:0000313" key="3">
    <source>
        <dbReference type="Proteomes" id="UP001165413"/>
    </source>
</evidence>
<protein>
    <submittedName>
        <fullName evidence="2">YHS domain protein</fullName>
    </submittedName>
</protein>
<name>A0AA41X377_9ALTE</name>
<dbReference type="NCBIfam" id="NF041384">
    <property type="entry name" value="YHS_seleno_dom"/>
    <property type="match status" value="1"/>
</dbReference>
<evidence type="ECO:0000256" key="1">
    <source>
        <dbReference type="SAM" id="SignalP"/>
    </source>
</evidence>
<dbReference type="AlphaFoldDB" id="A0AA41X377"/>
<proteinExistence type="predicted"/>
<gene>
    <name evidence="2" type="ORF">NLF92_07005</name>
</gene>
<sequence length="153" mass="17312">MKALTSLLTSIFLLTTSLAFSAASYAADPIETGTFNNKAIYGYDTVAYFTQNQAVEGNERITSEWRGATWYFSSTEHKVLFDANPLEYAPQYGGHCAYAMSRGRFVGIDEEAFEIYQGKLYLNYSKSVQKDWQEDRDGFIADANKAYDAEFDF</sequence>
<organism evidence="2 3">
    <name type="scientific">Opacimonas viscosa</name>
    <dbReference type="NCBI Taxonomy" id="2961944"/>
    <lineage>
        <taxon>Bacteria</taxon>
        <taxon>Pseudomonadati</taxon>
        <taxon>Pseudomonadota</taxon>
        <taxon>Gammaproteobacteria</taxon>
        <taxon>Alteromonadales</taxon>
        <taxon>Alteromonadaceae</taxon>
        <taxon>Opacimonas</taxon>
    </lineage>
</organism>
<comment type="caution">
    <text evidence="2">The sequence shown here is derived from an EMBL/GenBank/DDBJ whole genome shotgun (WGS) entry which is preliminary data.</text>
</comment>
<evidence type="ECO:0000313" key="2">
    <source>
        <dbReference type="EMBL" id="MCP3428691.1"/>
    </source>
</evidence>
<keyword evidence="1" id="KW-0732">Signal</keyword>
<keyword evidence="3" id="KW-1185">Reference proteome</keyword>